<evidence type="ECO:0000256" key="6">
    <source>
        <dbReference type="ARBA" id="ARBA00023034"/>
    </source>
</evidence>
<dbReference type="InterPro" id="IPR048684">
    <property type="entry name" value="COG4_C"/>
</dbReference>
<accession>A0AAD9PW69</accession>
<dbReference type="InterPro" id="IPR048680">
    <property type="entry name" value="COG4_N"/>
</dbReference>
<dbReference type="PANTHER" id="PTHR24016:SF0">
    <property type="entry name" value="CONSERVED OLIGOMERIC GOLGI COMPLEX SUBUNIT 4"/>
    <property type="match status" value="1"/>
</dbReference>
<keyword evidence="4" id="KW-0813">Transport</keyword>
<evidence type="ECO:0000256" key="1">
    <source>
        <dbReference type="ARBA" id="ARBA00004395"/>
    </source>
</evidence>
<protein>
    <recommendedName>
        <fullName evidence="3">Conserved oligomeric Golgi complex subunit 4</fullName>
    </recommendedName>
    <alternativeName>
        <fullName evidence="8">Component of oligomeric Golgi complex 4</fullName>
    </alternativeName>
</protein>
<comment type="caution">
    <text evidence="10">The sequence shown here is derived from an EMBL/GenBank/DDBJ whole genome shotgun (WGS) entry which is preliminary data.</text>
</comment>
<evidence type="ECO:0000256" key="7">
    <source>
        <dbReference type="ARBA" id="ARBA00023136"/>
    </source>
</evidence>
<proteinExistence type="inferred from homology"/>
<evidence type="ECO:0000313" key="11">
    <source>
        <dbReference type="Proteomes" id="UP001249851"/>
    </source>
</evidence>
<evidence type="ECO:0000256" key="4">
    <source>
        <dbReference type="ARBA" id="ARBA00022448"/>
    </source>
</evidence>
<evidence type="ECO:0000256" key="5">
    <source>
        <dbReference type="ARBA" id="ARBA00022927"/>
    </source>
</evidence>
<dbReference type="InterPro" id="IPR013167">
    <property type="entry name" value="COG4_M"/>
</dbReference>
<evidence type="ECO:0000259" key="9">
    <source>
        <dbReference type="SMART" id="SM00762"/>
    </source>
</evidence>
<dbReference type="Pfam" id="PF20662">
    <property type="entry name" value="COG4_C"/>
    <property type="match status" value="1"/>
</dbReference>
<dbReference type="SMART" id="SM00762">
    <property type="entry name" value="Cog4"/>
    <property type="match status" value="1"/>
</dbReference>
<keyword evidence="11" id="KW-1185">Reference proteome</keyword>
<dbReference type="Pfam" id="PF08318">
    <property type="entry name" value="COG4_m"/>
    <property type="match status" value="1"/>
</dbReference>
<dbReference type="Pfam" id="PF20663">
    <property type="entry name" value="COG4_N"/>
    <property type="match status" value="1"/>
</dbReference>
<dbReference type="Gene3D" id="1.20.58.1970">
    <property type="match status" value="2"/>
</dbReference>
<evidence type="ECO:0000256" key="3">
    <source>
        <dbReference type="ARBA" id="ARBA00020975"/>
    </source>
</evidence>
<dbReference type="Proteomes" id="UP001249851">
    <property type="component" value="Unassembled WGS sequence"/>
</dbReference>
<keyword evidence="6" id="KW-0333">Golgi apparatus</keyword>
<keyword evidence="7" id="KW-0472">Membrane</keyword>
<name>A0AAD9PW69_ACRCE</name>
<keyword evidence="5" id="KW-0653">Protein transport</keyword>
<dbReference type="GO" id="GO:0000139">
    <property type="term" value="C:Golgi membrane"/>
    <property type="evidence" value="ECO:0007669"/>
    <property type="project" value="UniProtKB-SubCell"/>
</dbReference>
<dbReference type="Gene3D" id="1.10.287.1060">
    <property type="entry name" value="ESAT-6-like"/>
    <property type="match status" value="1"/>
</dbReference>
<evidence type="ECO:0000256" key="2">
    <source>
        <dbReference type="ARBA" id="ARBA00009215"/>
    </source>
</evidence>
<gene>
    <name evidence="10" type="ORF">P5673_029415</name>
</gene>
<dbReference type="GO" id="GO:0017119">
    <property type="term" value="C:Golgi transport complex"/>
    <property type="evidence" value="ECO:0007669"/>
    <property type="project" value="TreeGrafter"/>
</dbReference>
<reference evidence="10" key="1">
    <citation type="journal article" date="2023" name="G3 (Bethesda)">
        <title>Whole genome assembly and annotation of the endangered Caribbean coral Acropora cervicornis.</title>
        <authorList>
            <person name="Selwyn J.D."/>
            <person name="Vollmer S.V."/>
        </authorList>
    </citation>
    <scope>NUCLEOTIDE SEQUENCE</scope>
    <source>
        <strain evidence="10">K2</strain>
    </source>
</reference>
<comment type="subcellular location">
    <subcellularLocation>
        <location evidence="1">Golgi apparatus membrane</location>
        <topology evidence="1">Peripheral membrane protein</topology>
    </subcellularLocation>
</comment>
<evidence type="ECO:0000313" key="10">
    <source>
        <dbReference type="EMBL" id="KAK2549966.1"/>
    </source>
</evidence>
<dbReference type="AlphaFoldDB" id="A0AAD9PW69"/>
<sequence>MAAHEIDVFSLTDITEVQQAYAQIHLHEQKLNNELDAILENQPRLDAKMNSLQNVIPNLQLVMRDAQHLHGMISNTSDLAEKVSSKVRLLDQVKNRVQETIKRVDDILDLKACVDGVQTALNTENYEQAAAHIHKYLNLDEDKLKEITRDSQEGSDLAGSFALLHEAEVKLKSIVCDKFEAAISNGDRNSVERFFKIFPLLGQHQLGLEKYAEYLCSQIAAHCQRNLDNAVAIKESERQANVVFANTLTLLFEKIARMVEEHQPSVETYYGPGKMFILLQPMQVECDKQVSQVVDQFVIKRQFKEKFKSVQNSQTFKGSSANMERYDPRELDVVLREVVVMNTRAEMYLKFIEKRIKDDIENIPEEEKTEEIMVIQEKVISNCELSKKMQELIGNYIYMEEYFMRETVMKAVKMDASEGGDDEAVTSSMVDDVFFIVQKAVSALLSSDYRDVFTSRLKAGFPSGSLDFSGMLQGKIQVGYSSTAENTAARKAFLVTLNNLEVSSDNIMKLKKDLEVECERILAFTEPSKLKLESCLADLMNTSNIFKGLLQEGIYQLCSTAVIPRLKPLIDGFNSTSHNISEEEFSFYEVNDPFVQSFITSLDSMLTSFKGPLTTANYDSLVSMAATEITNQLETSVMKASFNRLGGLQFDKELRSLVGYLTAVTQWTIRDKFARLTQIATILNLEKVRLRRIPHSVGLQEMRMNWRLKASTTIAQKFVGRIATPHFSDLRELVGEIMDYWGPNSGPMTWRLTPTEVRQVLSLRVDFRSEDINRLKL</sequence>
<dbReference type="GO" id="GO:0007030">
    <property type="term" value="P:Golgi organization"/>
    <property type="evidence" value="ECO:0007669"/>
    <property type="project" value="TreeGrafter"/>
</dbReference>
<organism evidence="10 11">
    <name type="scientific">Acropora cervicornis</name>
    <name type="common">Staghorn coral</name>
    <dbReference type="NCBI Taxonomy" id="6130"/>
    <lineage>
        <taxon>Eukaryota</taxon>
        <taxon>Metazoa</taxon>
        <taxon>Cnidaria</taxon>
        <taxon>Anthozoa</taxon>
        <taxon>Hexacorallia</taxon>
        <taxon>Scleractinia</taxon>
        <taxon>Astrocoeniina</taxon>
        <taxon>Acroporidae</taxon>
        <taxon>Acropora</taxon>
    </lineage>
</organism>
<reference evidence="10" key="2">
    <citation type="journal article" date="2023" name="Science">
        <title>Genomic signatures of disease resistance in endangered staghorn corals.</title>
        <authorList>
            <person name="Vollmer S.V."/>
            <person name="Selwyn J.D."/>
            <person name="Despard B.A."/>
            <person name="Roesel C.L."/>
        </authorList>
    </citation>
    <scope>NUCLEOTIDE SEQUENCE</scope>
    <source>
        <strain evidence="10">K2</strain>
    </source>
</reference>
<dbReference type="PANTHER" id="PTHR24016">
    <property type="entry name" value="CONSERVED OLIGOMERIC GOLGI COMPLEX SUBUNIT 4"/>
    <property type="match status" value="1"/>
</dbReference>
<evidence type="ECO:0000256" key="8">
    <source>
        <dbReference type="ARBA" id="ARBA00031340"/>
    </source>
</evidence>
<dbReference type="EMBL" id="JARQWQ010000117">
    <property type="protein sequence ID" value="KAK2549966.1"/>
    <property type="molecule type" value="Genomic_DNA"/>
</dbReference>
<comment type="similarity">
    <text evidence="2">Belongs to the COG4 family.</text>
</comment>
<dbReference type="GO" id="GO:0006890">
    <property type="term" value="P:retrograde vesicle-mediated transport, Golgi to endoplasmic reticulum"/>
    <property type="evidence" value="ECO:0007669"/>
    <property type="project" value="TreeGrafter"/>
</dbReference>
<dbReference type="GO" id="GO:0015031">
    <property type="term" value="P:protein transport"/>
    <property type="evidence" value="ECO:0007669"/>
    <property type="project" value="UniProtKB-KW"/>
</dbReference>
<feature type="domain" description="COG4 transport protein middle alpha-helical bundle" evidence="9">
    <location>
        <begin position="164"/>
        <end position="477"/>
    </location>
</feature>
<dbReference type="InterPro" id="IPR048682">
    <property type="entry name" value="COG4"/>
</dbReference>